<gene>
    <name evidence="1" type="ORF">IV203_001775</name>
</gene>
<dbReference type="OrthoDB" id="6500038at2759"/>
<accession>A0A9K3PRL4</accession>
<dbReference type="EMBL" id="JAGRRH010000015">
    <property type="protein sequence ID" value="KAG7357087.1"/>
    <property type="molecule type" value="Genomic_DNA"/>
</dbReference>
<dbReference type="GO" id="GO:0006913">
    <property type="term" value="P:nucleocytoplasmic transport"/>
    <property type="evidence" value="ECO:0007669"/>
    <property type="project" value="TreeGrafter"/>
</dbReference>
<comment type="caution">
    <text evidence="1">The sequence shown here is derived from an EMBL/GenBank/DDBJ whole genome shotgun (WGS) entry which is preliminary data.</text>
</comment>
<protein>
    <submittedName>
        <fullName evidence="1">Leucine rich repeat LRR-containing protein</fullName>
    </submittedName>
</protein>
<reference evidence="1" key="1">
    <citation type="journal article" date="2021" name="Sci. Rep.">
        <title>Diploid genomic architecture of Nitzschia inconspicua, an elite biomass production diatom.</title>
        <authorList>
            <person name="Oliver A."/>
            <person name="Podell S."/>
            <person name="Pinowska A."/>
            <person name="Traller J.C."/>
            <person name="Smith S.R."/>
            <person name="McClure R."/>
            <person name="Beliaev A."/>
            <person name="Bohutskyi P."/>
            <person name="Hill E.A."/>
            <person name="Rabines A."/>
            <person name="Zheng H."/>
            <person name="Allen L.Z."/>
            <person name="Kuo A."/>
            <person name="Grigoriev I.V."/>
            <person name="Allen A.E."/>
            <person name="Hazlebeck D."/>
            <person name="Allen E.E."/>
        </authorList>
    </citation>
    <scope>NUCLEOTIDE SEQUENCE</scope>
    <source>
        <strain evidence="1">Hildebrandi</strain>
    </source>
</reference>
<dbReference type="InterPro" id="IPR027038">
    <property type="entry name" value="RanGap"/>
</dbReference>
<dbReference type="GO" id="GO:0005096">
    <property type="term" value="F:GTPase activator activity"/>
    <property type="evidence" value="ECO:0007669"/>
    <property type="project" value="InterPro"/>
</dbReference>
<name>A0A9K3PRL4_9STRA</name>
<dbReference type="AlphaFoldDB" id="A0A9K3PRL4"/>
<dbReference type="PANTHER" id="PTHR24113:SF15">
    <property type="entry name" value="NACHT DOMAIN-CONTAINING PROTEIN"/>
    <property type="match status" value="1"/>
</dbReference>
<sequence>MSYLSPSEHRIWTRYMSTDKMRQYRRILETTPEMKRFSIHGGGDTGTVVDNDDDQILELATAIVLHQGGEKSKLEEFTIDFFTVSVLSWNALGNALRELPKLKRLFLRQVHVKNDDGETMPVLLTENLLSKCPTLEQLHMVDCHLNAMAAQDIARQLAMKHSKLQVLSLEGNSIGNVGVKCIGRVLDCNSSLLALDIDRVGCSMDAWVVLADSLKRNPSLLRLSCSGNGGLDPVVEKVALTSESETTDTSSDIRSSFGHPFEEMLCFNTTLLTIQPPRITSQIEFLLRLNRAGRKWIGDESMAKLFPRILHRVRQDPDVVFYFLKAQSGTMLQTACAGTTIKS</sequence>
<dbReference type="GO" id="GO:0048471">
    <property type="term" value="C:perinuclear region of cytoplasm"/>
    <property type="evidence" value="ECO:0007669"/>
    <property type="project" value="TreeGrafter"/>
</dbReference>
<proteinExistence type="predicted"/>
<dbReference type="GO" id="GO:0005829">
    <property type="term" value="C:cytosol"/>
    <property type="evidence" value="ECO:0007669"/>
    <property type="project" value="TreeGrafter"/>
</dbReference>
<keyword evidence="2" id="KW-1185">Reference proteome</keyword>
<dbReference type="GO" id="GO:0031267">
    <property type="term" value="F:small GTPase binding"/>
    <property type="evidence" value="ECO:0007669"/>
    <property type="project" value="TreeGrafter"/>
</dbReference>
<dbReference type="GO" id="GO:0005634">
    <property type="term" value="C:nucleus"/>
    <property type="evidence" value="ECO:0007669"/>
    <property type="project" value="TreeGrafter"/>
</dbReference>
<reference evidence="1" key="2">
    <citation type="submission" date="2021-04" db="EMBL/GenBank/DDBJ databases">
        <authorList>
            <person name="Podell S."/>
        </authorList>
    </citation>
    <scope>NUCLEOTIDE SEQUENCE</scope>
    <source>
        <strain evidence="1">Hildebrandi</strain>
    </source>
</reference>
<evidence type="ECO:0000313" key="2">
    <source>
        <dbReference type="Proteomes" id="UP000693970"/>
    </source>
</evidence>
<dbReference type="Proteomes" id="UP000693970">
    <property type="component" value="Unassembled WGS sequence"/>
</dbReference>
<evidence type="ECO:0000313" key="1">
    <source>
        <dbReference type="EMBL" id="KAG7357087.1"/>
    </source>
</evidence>
<organism evidence="1 2">
    <name type="scientific">Nitzschia inconspicua</name>
    <dbReference type="NCBI Taxonomy" id="303405"/>
    <lineage>
        <taxon>Eukaryota</taxon>
        <taxon>Sar</taxon>
        <taxon>Stramenopiles</taxon>
        <taxon>Ochrophyta</taxon>
        <taxon>Bacillariophyta</taxon>
        <taxon>Bacillariophyceae</taxon>
        <taxon>Bacillariophycidae</taxon>
        <taxon>Bacillariales</taxon>
        <taxon>Bacillariaceae</taxon>
        <taxon>Nitzschia</taxon>
    </lineage>
</organism>
<dbReference type="PANTHER" id="PTHR24113">
    <property type="entry name" value="RAN GTPASE-ACTIVATING PROTEIN 1"/>
    <property type="match status" value="1"/>
</dbReference>